<keyword evidence="2" id="KW-1185">Reference proteome</keyword>
<dbReference type="AlphaFoldDB" id="A0A834MBP6"/>
<dbReference type="OrthoDB" id="205993at2759"/>
<protein>
    <submittedName>
        <fullName evidence="1">Uncharacterized protein</fullName>
    </submittedName>
</protein>
<feature type="non-terminal residue" evidence="1">
    <location>
        <position position="1"/>
    </location>
</feature>
<comment type="caution">
    <text evidence="1">The sequence shown here is derived from an EMBL/GenBank/DDBJ whole genome shotgun (WGS) entry which is preliminary data.</text>
</comment>
<gene>
    <name evidence="1" type="ORF">GWI33_013306</name>
</gene>
<dbReference type="Proteomes" id="UP000625711">
    <property type="component" value="Unassembled WGS sequence"/>
</dbReference>
<name>A0A834MBP6_RHYFE</name>
<dbReference type="InterPro" id="IPR036259">
    <property type="entry name" value="MFS_trans_sf"/>
</dbReference>
<accession>A0A834MBP6</accession>
<dbReference type="EMBL" id="JAACXV010013159">
    <property type="protein sequence ID" value="KAF7274005.1"/>
    <property type="molecule type" value="Genomic_DNA"/>
</dbReference>
<evidence type="ECO:0000313" key="2">
    <source>
        <dbReference type="Proteomes" id="UP000625711"/>
    </source>
</evidence>
<evidence type="ECO:0000313" key="1">
    <source>
        <dbReference type="EMBL" id="KAF7274005.1"/>
    </source>
</evidence>
<organism evidence="1 2">
    <name type="scientific">Rhynchophorus ferrugineus</name>
    <name type="common">Red palm weevil</name>
    <name type="synonym">Curculio ferrugineus</name>
    <dbReference type="NCBI Taxonomy" id="354439"/>
    <lineage>
        <taxon>Eukaryota</taxon>
        <taxon>Metazoa</taxon>
        <taxon>Ecdysozoa</taxon>
        <taxon>Arthropoda</taxon>
        <taxon>Hexapoda</taxon>
        <taxon>Insecta</taxon>
        <taxon>Pterygota</taxon>
        <taxon>Neoptera</taxon>
        <taxon>Endopterygota</taxon>
        <taxon>Coleoptera</taxon>
        <taxon>Polyphaga</taxon>
        <taxon>Cucujiformia</taxon>
        <taxon>Curculionidae</taxon>
        <taxon>Dryophthorinae</taxon>
        <taxon>Rhynchophorus</taxon>
    </lineage>
</organism>
<sequence>MGCERKVMQMADEKQVKKLPYPKSVFFIVSNEFCERFSYYGMR</sequence>
<reference evidence="1" key="1">
    <citation type="submission" date="2020-08" db="EMBL/GenBank/DDBJ databases">
        <title>Genome sequencing and assembly of the red palm weevil Rhynchophorus ferrugineus.</title>
        <authorList>
            <person name="Dias G.B."/>
            <person name="Bergman C.M."/>
            <person name="Manee M."/>
        </authorList>
    </citation>
    <scope>NUCLEOTIDE SEQUENCE</scope>
    <source>
        <strain evidence="1">AA-2017</strain>
        <tissue evidence="1">Whole larva</tissue>
    </source>
</reference>
<dbReference type="Gene3D" id="1.20.1250.20">
    <property type="entry name" value="MFS general substrate transporter like domains"/>
    <property type="match status" value="1"/>
</dbReference>
<proteinExistence type="predicted"/>